<gene>
    <name evidence="2" type="ORF">HO173_000557</name>
</gene>
<comment type="caution">
    <text evidence="2">The sequence shown here is derived from an EMBL/GenBank/DDBJ whole genome shotgun (WGS) entry which is preliminary data.</text>
</comment>
<feature type="region of interest" description="Disordered" evidence="1">
    <location>
        <begin position="196"/>
        <end position="230"/>
    </location>
</feature>
<sequence length="320" mass="35578">MRSSYTLPSVFKICMLGAPSLDLAEEARHNRPIAIEMAAIPYPPRRISRFNDEQKGEDFLTYVAQETIAKKSAQTLCEVEWIMAKKTIEHCQKQIQAWVETCSGNCSALVIEPEETVDTPVEGPKPYIELRANRDIDSGDLVLSEQTISNVATSIPEEVEAKRRAGRYNDHYCNGCASLLAVPLQCPSLFVRNRTPTNSEVPPATPSSSLPTLPSQNSNHTTQRNHSKKADVAEIPLHPSSSHNFLYYKYIANEPERESKTELQYPGSPSYSPPASPSVSIDALLKPFTVSSIKAEEHFPASPGTPKWKIDLSERKCFMS</sequence>
<reference evidence="2 3" key="1">
    <citation type="journal article" date="2020" name="Genomics">
        <title>Complete, high-quality genomes from long-read metagenomic sequencing of two wolf lichen thalli reveals enigmatic genome architecture.</title>
        <authorList>
            <person name="McKenzie S.K."/>
            <person name="Walston R.F."/>
            <person name="Allen J.L."/>
        </authorList>
    </citation>
    <scope>NUCLEOTIDE SEQUENCE [LARGE SCALE GENOMIC DNA]</scope>
    <source>
        <strain evidence="2">WasteWater2</strain>
    </source>
</reference>
<organism evidence="2 3">
    <name type="scientific">Letharia columbiana</name>
    <dbReference type="NCBI Taxonomy" id="112416"/>
    <lineage>
        <taxon>Eukaryota</taxon>
        <taxon>Fungi</taxon>
        <taxon>Dikarya</taxon>
        <taxon>Ascomycota</taxon>
        <taxon>Pezizomycotina</taxon>
        <taxon>Lecanoromycetes</taxon>
        <taxon>OSLEUM clade</taxon>
        <taxon>Lecanoromycetidae</taxon>
        <taxon>Lecanorales</taxon>
        <taxon>Lecanorineae</taxon>
        <taxon>Parmeliaceae</taxon>
        <taxon>Letharia</taxon>
    </lineage>
</organism>
<dbReference type="Proteomes" id="UP000578531">
    <property type="component" value="Unassembled WGS sequence"/>
</dbReference>
<dbReference type="EMBL" id="JACCJC010000001">
    <property type="protein sequence ID" value="KAF6241845.1"/>
    <property type="molecule type" value="Genomic_DNA"/>
</dbReference>
<dbReference type="RefSeq" id="XP_037171085.1">
    <property type="nucleotide sequence ID" value="XM_037302506.1"/>
</dbReference>
<evidence type="ECO:0000256" key="1">
    <source>
        <dbReference type="SAM" id="MobiDB-lite"/>
    </source>
</evidence>
<dbReference type="AlphaFoldDB" id="A0A8H6G7R8"/>
<keyword evidence="3" id="KW-1185">Reference proteome</keyword>
<proteinExistence type="predicted"/>
<name>A0A8H6G7R8_9LECA</name>
<feature type="compositionally biased region" description="Low complexity" evidence="1">
    <location>
        <begin position="206"/>
        <end position="219"/>
    </location>
</feature>
<evidence type="ECO:0000313" key="2">
    <source>
        <dbReference type="EMBL" id="KAF6241845.1"/>
    </source>
</evidence>
<dbReference type="GeneID" id="59282236"/>
<protein>
    <submittedName>
        <fullName evidence="2">Uncharacterized protein</fullName>
    </submittedName>
</protein>
<accession>A0A8H6G7R8</accession>
<dbReference type="OrthoDB" id="438641at2759"/>
<evidence type="ECO:0000313" key="3">
    <source>
        <dbReference type="Proteomes" id="UP000578531"/>
    </source>
</evidence>